<evidence type="ECO:0000313" key="5">
    <source>
        <dbReference type="Proteomes" id="UP000034786"/>
    </source>
</evidence>
<name>A0A0M2GX48_9ACTN</name>
<feature type="transmembrane region" description="Helical" evidence="2">
    <location>
        <begin position="550"/>
        <end position="572"/>
    </location>
</feature>
<protein>
    <recommendedName>
        <fullName evidence="3">Phage tail tape measure protein domain-containing protein</fullName>
    </recommendedName>
</protein>
<proteinExistence type="predicted"/>
<feature type="domain" description="Phage tail tape measure protein" evidence="3">
    <location>
        <begin position="174"/>
        <end position="360"/>
    </location>
</feature>
<keyword evidence="5" id="KW-1185">Reference proteome</keyword>
<reference evidence="5" key="1">
    <citation type="submission" date="2015-02" db="EMBL/GenBank/DDBJ databases">
        <authorList>
            <person name="Ju K.-S."/>
            <person name="Doroghazi J.R."/>
            <person name="Metcalf W."/>
        </authorList>
    </citation>
    <scope>NUCLEOTIDE SEQUENCE [LARGE SCALE GENOMIC DNA]</scope>
    <source>
        <strain evidence="5">NRRL B-16380</strain>
    </source>
</reference>
<sequence>MALTVGELNAVLSVDDRGVMPALRRAASALRSAGQRMGDEAGEAGERAGEELGDGMVRGADGRLRNRRGQFVAAGRNAGEAVGEGLAEGADEGAEAAVDQAAGRFDRLKMLAAGAGVAAGAALMVGMQEAMSQGQITGVLGAQLGATPAQAQRYGAIAGQLFKKAIVADFQEGADTIKAVMNAGLMPPDATNAQILSMSTRIADLAKVLGMDVGEAANAAGVMVRNGLAKNTKEAIDMLIQASNQGANRFGDLGETITRSANNLTHFGLTGKQALGVMVQGIEAGAPSAELLSGALEEMAANAADGAETFDELGLNGKKMAADFAEGGPAAGKALDTLMDRLRTMKDDGARSKAMIELFGEEALTMQDALLQVDPSSATKALGDFSGAAGKAGNTLRDNAGQRLTEFKNSLQQNLVEFLGGQVIPRLSGFFAFMGDNKGLVLGLAGAVIALGAAFAIASIGVWAMNSAMLANPMFWIIAGIVVGLAGLVMLVVTYWDDIVAATTTAWNWVVAKVVGAKNLILAAIAYLGTIPGKVSTWFGQMKDWAIKKLLALVAWITGLPGRVSSAVSSMASKLAERASSAWQAFQVATARKVVAFISYVRQLPGKIVAGIGSMNRLLVSKGVAVVQGLWSGIQSMGGWIRSKLLSWARAMVPGPIAKALGIASPSKVTKAQGRWIARGLIDGLTGSSKQVKAASTKLADIVRDGLNPGKRRSKGLKIISSGTKQLLKLAGQEEKLATRMKAATKRIADQIKARDKLAADVKKGVLEGADVTKQDTGGWPQTAETILAGLKLDRAAAETFAKNLATLRKKGVSADLIAQIAQAGVEQGSSAAAALANANSSQIKQINQEQKLLVSAAGSAGSAAGNAMYGAGIAAGQGLVKGLKNQQKAIERQMLKIAQGMSKSIRKALGIKSPSRVMALVGQYTAQGLIRGVEGQRNAVNRSMASLVETPSPGSWDMASTRARAAASQKAVFELRSSGRAEDDYLIGRVRRGIRKKGGGDASLVLTGRRSG</sequence>
<dbReference type="Pfam" id="PF10145">
    <property type="entry name" value="PhageMin_Tail"/>
    <property type="match status" value="1"/>
</dbReference>
<gene>
    <name evidence="4" type="ORF">UK15_07650</name>
</gene>
<keyword evidence="2" id="KW-0472">Membrane</keyword>
<keyword evidence="2" id="KW-0812">Transmembrane</keyword>
<dbReference type="STRING" id="284040.UK15_07650"/>
<keyword evidence="2" id="KW-1133">Transmembrane helix</keyword>
<dbReference type="PATRIC" id="fig|284040.3.peg.4817"/>
<dbReference type="AlphaFoldDB" id="A0A0M2GX48"/>
<organism evidence="4 5">
    <name type="scientific">Streptomyces variegatus</name>
    <dbReference type="NCBI Taxonomy" id="284040"/>
    <lineage>
        <taxon>Bacteria</taxon>
        <taxon>Bacillati</taxon>
        <taxon>Actinomycetota</taxon>
        <taxon>Actinomycetes</taxon>
        <taxon>Kitasatosporales</taxon>
        <taxon>Streptomycetaceae</taxon>
        <taxon>Streptomyces</taxon>
    </lineage>
</organism>
<dbReference type="EMBL" id="JYJH01000004">
    <property type="protein sequence ID" value="KJK40218.1"/>
    <property type="molecule type" value="Genomic_DNA"/>
</dbReference>
<feature type="transmembrane region" description="Helical" evidence="2">
    <location>
        <begin position="508"/>
        <end position="529"/>
    </location>
</feature>
<comment type="caution">
    <text evidence="4">The sequence shown here is derived from an EMBL/GenBank/DDBJ whole genome shotgun (WGS) entry which is preliminary data.</text>
</comment>
<feature type="region of interest" description="Disordered" evidence="1">
    <location>
        <begin position="34"/>
        <end position="60"/>
    </location>
</feature>
<feature type="transmembrane region" description="Helical" evidence="2">
    <location>
        <begin position="475"/>
        <end position="496"/>
    </location>
</feature>
<evidence type="ECO:0000313" key="4">
    <source>
        <dbReference type="EMBL" id="KJK40218.1"/>
    </source>
</evidence>
<evidence type="ECO:0000256" key="2">
    <source>
        <dbReference type="SAM" id="Phobius"/>
    </source>
</evidence>
<evidence type="ECO:0000259" key="3">
    <source>
        <dbReference type="Pfam" id="PF10145"/>
    </source>
</evidence>
<feature type="transmembrane region" description="Helical" evidence="2">
    <location>
        <begin position="440"/>
        <end position="463"/>
    </location>
</feature>
<dbReference type="Proteomes" id="UP000034786">
    <property type="component" value="Unassembled WGS sequence"/>
</dbReference>
<evidence type="ECO:0000256" key="1">
    <source>
        <dbReference type="SAM" id="MobiDB-lite"/>
    </source>
</evidence>
<accession>A0A0M2GX48</accession>
<dbReference type="InterPro" id="IPR010090">
    <property type="entry name" value="Phage_tape_meas"/>
</dbReference>